<dbReference type="Gene3D" id="3.30.360.10">
    <property type="entry name" value="Dihydrodipicolinate Reductase, domain 2"/>
    <property type="match status" value="1"/>
</dbReference>
<dbReference type="Proteomes" id="UP001501468">
    <property type="component" value="Unassembled WGS sequence"/>
</dbReference>
<evidence type="ECO:0000313" key="7">
    <source>
        <dbReference type="EMBL" id="GAA3705004.1"/>
    </source>
</evidence>
<dbReference type="PANTHER" id="PTHR22604">
    <property type="entry name" value="OXIDOREDUCTASES"/>
    <property type="match status" value="1"/>
</dbReference>
<dbReference type="PANTHER" id="PTHR22604:SF105">
    <property type="entry name" value="TRANS-1,2-DIHYDROBENZENE-1,2-DIOL DEHYDROGENASE"/>
    <property type="match status" value="1"/>
</dbReference>
<dbReference type="Pfam" id="PF01408">
    <property type="entry name" value="GFO_IDH_MocA"/>
    <property type="match status" value="1"/>
</dbReference>
<feature type="domain" description="GFO/IDH/MocA-like oxidoreductase" evidence="6">
    <location>
        <begin position="154"/>
        <end position="264"/>
    </location>
</feature>
<evidence type="ECO:0000256" key="3">
    <source>
        <dbReference type="ARBA" id="ARBA00023027"/>
    </source>
</evidence>
<evidence type="ECO:0000256" key="4">
    <source>
        <dbReference type="SAM" id="MobiDB-lite"/>
    </source>
</evidence>
<dbReference type="InterPro" id="IPR055170">
    <property type="entry name" value="GFO_IDH_MocA-like_dom"/>
</dbReference>
<keyword evidence="3" id="KW-0520">NAD</keyword>
<dbReference type="Gene3D" id="3.40.50.720">
    <property type="entry name" value="NAD(P)-binding Rossmann-like Domain"/>
    <property type="match status" value="1"/>
</dbReference>
<dbReference type="InterPro" id="IPR000683">
    <property type="entry name" value="Gfo/Idh/MocA-like_OxRdtase_N"/>
</dbReference>
<comment type="similarity">
    <text evidence="1">Belongs to the Gfo/Idh/MocA family.</text>
</comment>
<evidence type="ECO:0000256" key="1">
    <source>
        <dbReference type="ARBA" id="ARBA00010928"/>
    </source>
</evidence>
<dbReference type="EMBL" id="BAABDC010000003">
    <property type="protein sequence ID" value="GAA3705004.1"/>
    <property type="molecule type" value="Genomic_DNA"/>
</dbReference>
<dbReference type="InterPro" id="IPR036291">
    <property type="entry name" value="NAD(P)-bd_dom_sf"/>
</dbReference>
<keyword evidence="2" id="KW-0560">Oxidoreductase</keyword>
<sequence length="348" mass="35849">MSSLSLPDTLPGPRRPSPSSVPSLRWGVLGTGWIASRFVASLQASTSQQVAAVGSRTQASAEAFAAAAGIERAHGSADALVGDPDVDVVYIATPHHLHRSGALLAVDAGKHVLVEKPIGVNAVEAQEISAAALAAGVFCMEAMWTLFLPRLDVVRQVLGAGLLGDVRTVLADHGEHFDPPHRILDPAVAGGSLLDLGTYVTTLATWALGPATRVQASGEMTATGVNGQAAMLLTHAGDATSVLHSTLLTRTPTSGTIAGTEATLTLPGPFFMPGDVVVTSADGSRCVTWTDPEPIGHGALFHSALEVARCIGEGRLESPLHPATSVQANLRVLDEVTRQLGITCSPTA</sequence>
<evidence type="ECO:0000259" key="6">
    <source>
        <dbReference type="Pfam" id="PF22725"/>
    </source>
</evidence>
<evidence type="ECO:0000256" key="2">
    <source>
        <dbReference type="ARBA" id="ARBA00023002"/>
    </source>
</evidence>
<dbReference type="Pfam" id="PF22725">
    <property type="entry name" value="GFO_IDH_MocA_C3"/>
    <property type="match status" value="1"/>
</dbReference>
<feature type="region of interest" description="Disordered" evidence="4">
    <location>
        <begin position="1"/>
        <end position="21"/>
    </location>
</feature>
<gene>
    <name evidence="7" type="ORF">GCM10022399_22080</name>
</gene>
<feature type="domain" description="Gfo/Idh/MocA-like oxidoreductase N-terminal" evidence="5">
    <location>
        <begin position="24"/>
        <end position="140"/>
    </location>
</feature>
<protein>
    <submittedName>
        <fullName evidence="7">Gfo/Idh/MocA family oxidoreductase</fullName>
    </submittedName>
</protein>
<dbReference type="SUPFAM" id="SSF51735">
    <property type="entry name" value="NAD(P)-binding Rossmann-fold domains"/>
    <property type="match status" value="1"/>
</dbReference>
<evidence type="ECO:0000259" key="5">
    <source>
        <dbReference type="Pfam" id="PF01408"/>
    </source>
</evidence>
<dbReference type="RefSeq" id="WP_344945838.1">
    <property type="nucleotide sequence ID" value="NZ_BAABDC010000003.1"/>
</dbReference>
<proteinExistence type="inferred from homology"/>
<dbReference type="SUPFAM" id="SSF55347">
    <property type="entry name" value="Glyceraldehyde-3-phosphate dehydrogenase-like, C-terminal domain"/>
    <property type="match status" value="1"/>
</dbReference>
<evidence type="ECO:0000313" key="8">
    <source>
        <dbReference type="Proteomes" id="UP001501468"/>
    </source>
</evidence>
<accession>A0ABP7DIV2</accession>
<comment type="caution">
    <text evidence="7">The sequence shown here is derived from an EMBL/GenBank/DDBJ whole genome shotgun (WGS) entry which is preliminary data.</text>
</comment>
<dbReference type="InterPro" id="IPR050984">
    <property type="entry name" value="Gfo/Idh/MocA_domain"/>
</dbReference>
<organism evidence="7 8">
    <name type="scientific">Terrabacter ginsenosidimutans</name>
    <dbReference type="NCBI Taxonomy" id="490575"/>
    <lineage>
        <taxon>Bacteria</taxon>
        <taxon>Bacillati</taxon>
        <taxon>Actinomycetota</taxon>
        <taxon>Actinomycetes</taxon>
        <taxon>Micrococcales</taxon>
        <taxon>Intrasporangiaceae</taxon>
        <taxon>Terrabacter</taxon>
    </lineage>
</organism>
<name>A0ABP7DIV2_9MICO</name>
<keyword evidence="8" id="KW-1185">Reference proteome</keyword>
<reference evidence="8" key="1">
    <citation type="journal article" date="2019" name="Int. J. Syst. Evol. Microbiol.">
        <title>The Global Catalogue of Microorganisms (GCM) 10K type strain sequencing project: providing services to taxonomists for standard genome sequencing and annotation.</title>
        <authorList>
            <consortium name="The Broad Institute Genomics Platform"/>
            <consortium name="The Broad Institute Genome Sequencing Center for Infectious Disease"/>
            <person name="Wu L."/>
            <person name="Ma J."/>
        </authorList>
    </citation>
    <scope>NUCLEOTIDE SEQUENCE [LARGE SCALE GENOMIC DNA]</scope>
    <source>
        <strain evidence="8">JCM 17125</strain>
    </source>
</reference>